<evidence type="ECO:0000256" key="1">
    <source>
        <dbReference type="SAM" id="MobiDB-lite"/>
    </source>
</evidence>
<reference evidence="2 3" key="1">
    <citation type="journal article" date="2019" name="Genome Biol. Evol.">
        <title>Insights into the evolution of the New World diploid cottons (Gossypium, subgenus Houzingenia) based on genome sequencing.</title>
        <authorList>
            <person name="Grover C.E."/>
            <person name="Arick M.A. 2nd"/>
            <person name="Thrash A."/>
            <person name="Conover J.L."/>
            <person name="Sanders W.S."/>
            <person name="Peterson D.G."/>
            <person name="Frelichowski J.E."/>
            <person name="Scheffler J.A."/>
            <person name="Scheffler B.E."/>
            <person name="Wendel J.F."/>
        </authorList>
    </citation>
    <scope>NUCLEOTIDE SEQUENCE [LARGE SCALE GENOMIC DNA]</scope>
    <source>
        <strain evidence="2">27</strain>
        <tissue evidence="2">Leaf</tissue>
    </source>
</reference>
<evidence type="ECO:0000313" key="2">
    <source>
        <dbReference type="EMBL" id="MBA0630344.1"/>
    </source>
</evidence>
<accession>A0A7J8SW68</accession>
<dbReference type="AlphaFoldDB" id="A0A7J8SW68"/>
<dbReference type="EMBL" id="JABFAC010000012">
    <property type="protein sequence ID" value="MBA0630344.1"/>
    <property type="molecule type" value="Genomic_DNA"/>
</dbReference>
<sequence length="142" mass="16400">SSSSNNSNNSINLENLKVTIYKFNEENSSTDEDENIDIPELMETDQTDQDSNRKRKLDSDILKDGYLRSFNKKYEQVENTIRIFGNQIENIATNEIKSENLGELFTQLVPHRIDYLNKRNIAQGGIDLDLTNIPIADYEKPR</sequence>
<comment type="caution">
    <text evidence="2">The sequence shown here is derived from an EMBL/GenBank/DDBJ whole genome shotgun (WGS) entry which is preliminary data.</text>
</comment>
<protein>
    <submittedName>
        <fullName evidence="2">Uncharacterized protein</fullName>
    </submittedName>
</protein>
<name>A0A7J8SW68_GOSDV</name>
<feature type="region of interest" description="Disordered" evidence="1">
    <location>
        <begin position="25"/>
        <end position="56"/>
    </location>
</feature>
<organism evidence="2 3">
    <name type="scientific">Gossypium davidsonii</name>
    <name type="common">Davidson's cotton</name>
    <name type="synonym">Gossypium klotzschianum subsp. davidsonii</name>
    <dbReference type="NCBI Taxonomy" id="34287"/>
    <lineage>
        <taxon>Eukaryota</taxon>
        <taxon>Viridiplantae</taxon>
        <taxon>Streptophyta</taxon>
        <taxon>Embryophyta</taxon>
        <taxon>Tracheophyta</taxon>
        <taxon>Spermatophyta</taxon>
        <taxon>Magnoliopsida</taxon>
        <taxon>eudicotyledons</taxon>
        <taxon>Gunneridae</taxon>
        <taxon>Pentapetalae</taxon>
        <taxon>rosids</taxon>
        <taxon>malvids</taxon>
        <taxon>Malvales</taxon>
        <taxon>Malvaceae</taxon>
        <taxon>Malvoideae</taxon>
        <taxon>Gossypium</taxon>
    </lineage>
</organism>
<keyword evidence="3" id="KW-1185">Reference proteome</keyword>
<gene>
    <name evidence="2" type="ORF">Godav_002458</name>
</gene>
<feature type="compositionally biased region" description="Acidic residues" evidence="1">
    <location>
        <begin position="28"/>
        <end position="48"/>
    </location>
</feature>
<feature type="non-terminal residue" evidence="2">
    <location>
        <position position="1"/>
    </location>
</feature>
<evidence type="ECO:0000313" key="3">
    <source>
        <dbReference type="Proteomes" id="UP000593561"/>
    </source>
</evidence>
<dbReference type="Proteomes" id="UP000593561">
    <property type="component" value="Unassembled WGS sequence"/>
</dbReference>
<proteinExistence type="predicted"/>